<dbReference type="AlphaFoldDB" id="A0A5N6URJ8"/>
<dbReference type="Proteomes" id="UP000326950">
    <property type="component" value="Unassembled WGS sequence"/>
</dbReference>
<name>A0A5N6URJ8_ASPTM</name>
<accession>A0A5N6URJ8</accession>
<evidence type="ECO:0000313" key="2">
    <source>
        <dbReference type="Proteomes" id="UP000326950"/>
    </source>
</evidence>
<sequence length="142" mass="16006">MSRLTANAEKLHRLLDAESGTMAEVNFPHHWREYGWRHGGNVVTVRFHGEGLNKRPNLEHCYDDILRVAEEQGVRMVKGVSLGFSTTRIFVADAFYKNTGPFLRISVGVESDQIQAVARVVLSGIKRYCISAMPVNLNYAML</sequence>
<proteinExistence type="predicted"/>
<dbReference type="EMBL" id="ML738645">
    <property type="protein sequence ID" value="KAE8161262.1"/>
    <property type="molecule type" value="Genomic_DNA"/>
</dbReference>
<dbReference type="OrthoDB" id="5307791at2759"/>
<protein>
    <recommendedName>
        <fullName evidence="3">Pyridoxal phosphate-dependent transferase</fullName>
    </recommendedName>
</protein>
<organism evidence="1 2">
    <name type="scientific">Aspergillus tamarii</name>
    <dbReference type="NCBI Taxonomy" id="41984"/>
    <lineage>
        <taxon>Eukaryota</taxon>
        <taxon>Fungi</taxon>
        <taxon>Dikarya</taxon>
        <taxon>Ascomycota</taxon>
        <taxon>Pezizomycotina</taxon>
        <taxon>Eurotiomycetes</taxon>
        <taxon>Eurotiomycetidae</taxon>
        <taxon>Eurotiales</taxon>
        <taxon>Aspergillaceae</taxon>
        <taxon>Aspergillus</taxon>
        <taxon>Aspergillus subgen. Circumdati</taxon>
    </lineage>
</organism>
<evidence type="ECO:0008006" key="3">
    <source>
        <dbReference type="Google" id="ProtNLM"/>
    </source>
</evidence>
<keyword evidence="2" id="KW-1185">Reference proteome</keyword>
<reference evidence="1 2" key="1">
    <citation type="submission" date="2019-04" db="EMBL/GenBank/DDBJ databases">
        <title>Friends and foes A comparative genomics study of 23 Aspergillus species from section Flavi.</title>
        <authorList>
            <consortium name="DOE Joint Genome Institute"/>
            <person name="Kjaerbolling I."/>
            <person name="Vesth T."/>
            <person name="Frisvad J.C."/>
            <person name="Nybo J.L."/>
            <person name="Theobald S."/>
            <person name="Kildgaard S."/>
            <person name="Isbrandt T."/>
            <person name="Kuo A."/>
            <person name="Sato A."/>
            <person name="Lyhne E.K."/>
            <person name="Kogle M.E."/>
            <person name="Wiebenga A."/>
            <person name="Kun R.S."/>
            <person name="Lubbers R.J."/>
            <person name="Makela M.R."/>
            <person name="Barry K."/>
            <person name="Chovatia M."/>
            <person name="Clum A."/>
            <person name="Daum C."/>
            <person name="Haridas S."/>
            <person name="He G."/>
            <person name="LaButti K."/>
            <person name="Lipzen A."/>
            <person name="Mondo S."/>
            <person name="Riley R."/>
            <person name="Salamov A."/>
            <person name="Simmons B.A."/>
            <person name="Magnuson J.K."/>
            <person name="Henrissat B."/>
            <person name="Mortensen U.H."/>
            <person name="Larsen T.O."/>
            <person name="Devries R.P."/>
            <person name="Grigoriev I.V."/>
            <person name="Machida M."/>
            <person name="Baker S.E."/>
            <person name="Andersen M.R."/>
        </authorList>
    </citation>
    <scope>NUCLEOTIDE SEQUENCE [LARGE SCALE GENOMIC DNA]</scope>
    <source>
        <strain evidence="1 2">CBS 117626</strain>
    </source>
</reference>
<gene>
    <name evidence="1" type="ORF">BDV40DRAFT_301578</name>
</gene>
<evidence type="ECO:0000313" key="1">
    <source>
        <dbReference type="EMBL" id="KAE8161262.1"/>
    </source>
</evidence>